<dbReference type="EMBL" id="AGNL01026445">
    <property type="protein sequence ID" value="EJK58005.1"/>
    <property type="molecule type" value="Genomic_DNA"/>
</dbReference>
<accession>K0RYB0</accession>
<protein>
    <submittedName>
        <fullName evidence="2">Uncharacterized protein</fullName>
    </submittedName>
</protein>
<evidence type="ECO:0000313" key="3">
    <source>
        <dbReference type="Proteomes" id="UP000266841"/>
    </source>
</evidence>
<dbReference type="AlphaFoldDB" id="K0RYB0"/>
<comment type="caution">
    <text evidence="2">The sequence shown here is derived from an EMBL/GenBank/DDBJ whole genome shotgun (WGS) entry which is preliminary data.</text>
</comment>
<name>K0RYB0_THAOC</name>
<feature type="compositionally biased region" description="Polar residues" evidence="1">
    <location>
        <begin position="17"/>
        <end position="28"/>
    </location>
</feature>
<gene>
    <name evidence="2" type="ORF">THAOC_21906</name>
</gene>
<dbReference type="Proteomes" id="UP000266841">
    <property type="component" value="Unassembled WGS sequence"/>
</dbReference>
<reference evidence="2 3" key="1">
    <citation type="journal article" date="2012" name="Genome Biol.">
        <title>Genome and low-iron response of an oceanic diatom adapted to chronic iron limitation.</title>
        <authorList>
            <person name="Lommer M."/>
            <person name="Specht M."/>
            <person name="Roy A.S."/>
            <person name="Kraemer L."/>
            <person name="Andreson R."/>
            <person name="Gutowska M.A."/>
            <person name="Wolf J."/>
            <person name="Bergner S.V."/>
            <person name="Schilhabel M.B."/>
            <person name="Klostermeier U.C."/>
            <person name="Beiko R.G."/>
            <person name="Rosenstiel P."/>
            <person name="Hippler M."/>
            <person name="Laroche J."/>
        </authorList>
    </citation>
    <scope>NUCLEOTIDE SEQUENCE [LARGE SCALE GENOMIC DNA]</scope>
    <source>
        <strain evidence="2 3">CCMP1005</strain>
    </source>
</reference>
<sequence length="167" mass="17461">MNEVNEQSVAEGVQGPGTVQRNDSHTASTASATLGEPALGEDIMVQWLDSPARSTPTKPTKGTSIGGAWIHTGGSFPRSVGGARPTAEAEVPSAPPNGVASCAVVSSICQPLSTGCRRTGHQYLLLYKISSESSFIGSWWRHGQRGEFGRSPGWPTGLMSIRASSSH</sequence>
<organism evidence="2 3">
    <name type="scientific">Thalassiosira oceanica</name>
    <name type="common">Marine diatom</name>
    <dbReference type="NCBI Taxonomy" id="159749"/>
    <lineage>
        <taxon>Eukaryota</taxon>
        <taxon>Sar</taxon>
        <taxon>Stramenopiles</taxon>
        <taxon>Ochrophyta</taxon>
        <taxon>Bacillariophyta</taxon>
        <taxon>Coscinodiscophyceae</taxon>
        <taxon>Thalassiosirophycidae</taxon>
        <taxon>Thalassiosirales</taxon>
        <taxon>Thalassiosiraceae</taxon>
        <taxon>Thalassiosira</taxon>
    </lineage>
</organism>
<evidence type="ECO:0000313" key="2">
    <source>
        <dbReference type="EMBL" id="EJK58005.1"/>
    </source>
</evidence>
<keyword evidence="3" id="KW-1185">Reference proteome</keyword>
<feature type="region of interest" description="Disordered" evidence="1">
    <location>
        <begin position="1"/>
        <end position="28"/>
    </location>
</feature>
<feature type="compositionally biased region" description="Polar residues" evidence="1">
    <location>
        <begin position="52"/>
        <end position="63"/>
    </location>
</feature>
<proteinExistence type="predicted"/>
<feature type="region of interest" description="Disordered" evidence="1">
    <location>
        <begin position="51"/>
        <end position="95"/>
    </location>
</feature>
<evidence type="ECO:0000256" key="1">
    <source>
        <dbReference type="SAM" id="MobiDB-lite"/>
    </source>
</evidence>